<organism evidence="3 4">
    <name type="scientific">Succinivibrio dextrinosolvens</name>
    <dbReference type="NCBI Taxonomy" id="83771"/>
    <lineage>
        <taxon>Bacteria</taxon>
        <taxon>Pseudomonadati</taxon>
        <taxon>Pseudomonadota</taxon>
        <taxon>Gammaproteobacteria</taxon>
        <taxon>Aeromonadales</taxon>
        <taxon>Succinivibrionaceae</taxon>
        <taxon>Succinivibrio</taxon>
    </lineage>
</organism>
<keyword evidence="4" id="KW-1185">Reference proteome</keyword>
<dbReference type="GO" id="GO:0071111">
    <property type="term" value="F:cyclic-guanylate-specific phosphodiesterase activity"/>
    <property type="evidence" value="ECO:0007669"/>
    <property type="project" value="InterPro"/>
</dbReference>
<dbReference type="SUPFAM" id="SSF141868">
    <property type="entry name" value="EAL domain-like"/>
    <property type="match status" value="1"/>
</dbReference>
<dbReference type="Gene3D" id="3.30.450.20">
    <property type="entry name" value="PAS domain"/>
    <property type="match status" value="1"/>
</dbReference>
<dbReference type="InterPro" id="IPR035965">
    <property type="entry name" value="PAS-like_dom_sf"/>
</dbReference>
<dbReference type="RefSeq" id="WP_074840701.1">
    <property type="nucleotide sequence ID" value="NZ_CP047056.1"/>
</dbReference>
<dbReference type="EMBL" id="FOSF01000024">
    <property type="protein sequence ID" value="SFK09733.1"/>
    <property type="molecule type" value="Genomic_DNA"/>
</dbReference>
<dbReference type="InterPro" id="IPR043128">
    <property type="entry name" value="Rev_trsase/Diguanyl_cyclase"/>
</dbReference>
<accession>A0A662ZCY6</accession>
<evidence type="ECO:0000259" key="2">
    <source>
        <dbReference type="PROSITE" id="PS50887"/>
    </source>
</evidence>
<dbReference type="SUPFAM" id="SSF55073">
    <property type="entry name" value="Nucleotide cyclase"/>
    <property type="match status" value="1"/>
</dbReference>
<gene>
    <name evidence="3" type="ORF">SAMN04487865_102417</name>
</gene>
<dbReference type="Pfam" id="PF08447">
    <property type="entry name" value="PAS_3"/>
    <property type="match status" value="1"/>
</dbReference>
<dbReference type="InterPro" id="IPR000014">
    <property type="entry name" value="PAS"/>
</dbReference>
<evidence type="ECO:0000313" key="4">
    <source>
        <dbReference type="Proteomes" id="UP000243374"/>
    </source>
</evidence>
<proteinExistence type="predicted"/>
<dbReference type="Gene3D" id="3.30.70.270">
    <property type="match status" value="1"/>
</dbReference>
<dbReference type="Pfam" id="PF00563">
    <property type="entry name" value="EAL"/>
    <property type="match status" value="1"/>
</dbReference>
<dbReference type="AlphaFoldDB" id="A0A662ZCY6"/>
<evidence type="ECO:0000259" key="1">
    <source>
        <dbReference type="PROSITE" id="PS50883"/>
    </source>
</evidence>
<evidence type="ECO:0000313" key="3">
    <source>
        <dbReference type="EMBL" id="SFK09733.1"/>
    </source>
</evidence>
<dbReference type="InterPro" id="IPR029787">
    <property type="entry name" value="Nucleotide_cyclase"/>
</dbReference>
<reference evidence="3 4" key="1">
    <citation type="submission" date="2016-10" db="EMBL/GenBank/DDBJ databases">
        <authorList>
            <person name="Varghese N."/>
            <person name="Submissions S."/>
        </authorList>
    </citation>
    <scope>NUCLEOTIDE SEQUENCE [LARGE SCALE GENOMIC DNA]</scope>
    <source>
        <strain evidence="3 4">22B</strain>
    </source>
</reference>
<dbReference type="SUPFAM" id="SSF55785">
    <property type="entry name" value="PYP-like sensor domain (PAS domain)"/>
    <property type="match status" value="1"/>
</dbReference>
<dbReference type="PANTHER" id="PTHR33121:SF79">
    <property type="entry name" value="CYCLIC DI-GMP PHOSPHODIESTERASE PDED-RELATED"/>
    <property type="match status" value="1"/>
</dbReference>
<feature type="domain" description="EAL" evidence="1">
    <location>
        <begin position="298"/>
        <end position="553"/>
    </location>
</feature>
<dbReference type="Gene3D" id="3.20.20.450">
    <property type="entry name" value="EAL domain"/>
    <property type="match status" value="1"/>
</dbReference>
<dbReference type="PANTHER" id="PTHR33121">
    <property type="entry name" value="CYCLIC DI-GMP PHOSPHODIESTERASE PDEF"/>
    <property type="match status" value="1"/>
</dbReference>
<dbReference type="CDD" id="cd00130">
    <property type="entry name" value="PAS"/>
    <property type="match status" value="1"/>
</dbReference>
<dbReference type="SMART" id="SM00052">
    <property type="entry name" value="EAL"/>
    <property type="match status" value="1"/>
</dbReference>
<feature type="domain" description="GGDEF" evidence="2">
    <location>
        <begin position="158"/>
        <end position="289"/>
    </location>
</feature>
<dbReference type="PROSITE" id="PS50883">
    <property type="entry name" value="EAL"/>
    <property type="match status" value="1"/>
</dbReference>
<dbReference type="Proteomes" id="UP000243374">
    <property type="component" value="Unassembled WGS sequence"/>
</dbReference>
<dbReference type="CDD" id="cd01948">
    <property type="entry name" value="EAL"/>
    <property type="match status" value="1"/>
</dbReference>
<dbReference type="SMART" id="SM00267">
    <property type="entry name" value="GGDEF"/>
    <property type="match status" value="1"/>
</dbReference>
<dbReference type="Pfam" id="PF00990">
    <property type="entry name" value="GGDEF"/>
    <property type="match status" value="1"/>
</dbReference>
<dbReference type="PROSITE" id="PS50887">
    <property type="entry name" value="GGDEF"/>
    <property type="match status" value="1"/>
</dbReference>
<dbReference type="InterPro" id="IPR001633">
    <property type="entry name" value="EAL_dom"/>
</dbReference>
<dbReference type="NCBIfam" id="TIGR00254">
    <property type="entry name" value="GGDEF"/>
    <property type="match status" value="1"/>
</dbReference>
<dbReference type="InterPro" id="IPR035919">
    <property type="entry name" value="EAL_sf"/>
</dbReference>
<name>A0A662ZCY6_9GAMM</name>
<protein>
    <submittedName>
        <fullName evidence="3">Diguanylate cyclase (GGDEF) domain-containing protein</fullName>
    </submittedName>
</protein>
<dbReference type="InterPro" id="IPR000160">
    <property type="entry name" value="GGDEF_dom"/>
</dbReference>
<dbReference type="InterPro" id="IPR013655">
    <property type="entry name" value="PAS_fold_3"/>
</dbReference>
<sequence>MNNKNNSALILDSLFEAFSYVSSANYVYVCDMKTDLSRWNRDAVNYFSLPSEYMTNAGEIWASYIHPDDREEFISDVKKLFSGEKSTHNLQYRVRNRFGQYVVCTCRGVVLKNDKGELDFFCGAMTNHGIENENDVLTGLKNQYGFFLELNNILAEKTPCNLIMLGFTKFLNINNMYGYTIGNRVLQHAARFLQKIADPDDRIYRLDGTRFAIITERQSLEHIHRVYNGVQERMRSYSVNGMRINLSLCGSVMKLSNFNITNKTIYSCLNYSYQISKNQRHGALVEFNNKPDKTDIDQLVKINTIRNSVGDNCKGFYLKYQPIVDASSEKVMGAEALIRWENSRLGEVRPDEFIPVLENDNVFPVLGMWILRQAMQDALEIVKDNPDFIVSVNLAYSQCEQSNFVNDVISLVESLGFPPHNLCLEITERCRLLDMELLSRIAFTLHSYGIRLALDDFGTGFSSLMIVKTIPFDIIKIDRAFIRDICENDKSEQIVKSITDIASAYGAGVCVEGIENEIMRDKVRKYQVKSIQGFFYSKPVIFDEFKSFCKKERGLL</sequence>
<dbReference type="InterPro" id="IPR050706">
    <property type="entry name" value="Cyclic-di-GMP_PDE-like"/>
</dbReference>